<keyword evidence="5 8" id="KW-0812">Transmembrane</keyword>
<dbReference type="GO" id="GO:0005886">
    <property type="term" value="C:plasma membrane"/>
    <property type="evidence" value="ECO:0007669"/>
    <property type="project" value="UniProtKB-SubCell"/>
</dbReference>
<reference evidence="10" key="1">
    <citation type="submission" date="2024-03" db="EMBL/GenBank/DDBJ databases">
        <title>WGS assembly of Saponaria officinalis var. Norfolk2.</title>
        <authorList>
            <person name="Jenkins J."/>
            <person name="Shu S."/>
            <person name="Grimwood J."/>
            <person name="Barry K."/>
            <person name="Goodstein D."/>
            <person name="Schmutz J."/>
            <person name="Leebens-Mack J."/>
            <person name="Osbourn A."/>
        </authorList>
    </citation>
    <scope>NUCLEOTIDE SEQUENCE [LARGE SCALE GENOMIC DNA]</scope>
    <source>
        <strain evidence="10">JIC</strain>
    </source>
</reference>
<name>A0AAW1HLN0_SAPOF</name>
<feature type="transmembrane region" description="Helical" evidence="8">
    <location>
        <begin position="6"/>
        <end position="27"/>
    </location>
</feature>
<evidence type="ECO:0000256" key="2">
    <source>
        <dbReference type="ARBA" id="ARBA00007651"/>
    </source>
</evidence>
<evidence type="ECO:0000256" key="4">
    <source>
        <dbReference type="ARBA" id="ARBA00022475"/>
    </source>
</evidence>
<feature type="transmembrane region" description="Helical" evidence="8">
    <location>
        <begin position="137"/>
        <end position="161"/>
    </location>
</feature>
<evidence type="ECO:0000313" key="11">
    <source>
        <dbReference type="Proteomes" id="UP001443914"/>
    </source>
</evidence>
<keyword evidence="6 8" id="KW-1133">Transmembrane helix</keyword>
<accession>A0AAW1HLN0</accession>
<sequence>MSVIKVEAFLRLLAFVALFVAAIVMVLDEQTKVIFGFYKQKATYKLATIARMYVYVHFISAGYSLIQFVRCLAFTNHKEDQLTSSHRFQMWTYFSIDQVIVYMVFATNCAISEMAFLALSGSQVFQWLKLCSKFTRFCVLIGGAILFGFIAFLLLALISAISTFNLFRWYSPNLFCLKKPKKIGTIAPSR</sequence>
<evidence type="ECO:0000256" key="7">
    <source>
        <dbReference type="ARBA" id="ARBA00023136"/>
    </source>
</evidence>
<evidence type="ECO:0000256" key="5">
    <source>
        <dbReference type="ARBA" id="ARBA00022692"/>
    </source>
</evidence>
<keyword evidence="4 8" id="KW-1003">Cell membrane</keyword>
<dbReference type="Pfam" id="PF04535">
    <property type="entry name" value="CASP_dom"/>
    <property type="match status" value="1"/>
</dbReference>
<dbReference type="InterPro" id="IPR006702">
    <property type="entry name" value="CASP_dom"/>
</dbReference>
<comment type="similarity">
    <text evidence="2 8">Belongs to the Casparian strip membrane proteins (CASP) family.</text>
</comment>
<evidence type="ECO:0000256" key="8">
    <source>
        <dbReference type="RuleBase" id="RU361233"/>
    </source>
</evidence>
<comment type="caution">
    <text evidence="10">The sequence shown here is derived from an EMBL/GenBank/DDBJ whole genome shotgun (WGS) entry which is preliminary data.</text>
</comment>
<evidence type="ECO:0000256" key="3">
    <source>
        <dbReference type="ARBA" id="ARBA00011489"/>
    </source>
</evidence>
<dbReference type="AlphaFoldDB" id="A0AAW1HLN0"/>
<dbReference type="PANTHER" id="PTHR33573:SF30">
    <property type="entry name" value="CASP-LIKE PROTEIN 2C1-RELATED"/>
    <property type="match status" value="1"/>
</dbReference>
<dbReference type="Proteomes" id="UP001443914">
    <property type="component" value="Unassembled WGS sequence"/>
</dbReference>
<dbReference type="NCBIfam" id="TIGR01569">
    <property type="entry name" value="A_tha_TIGR01569"/>
    <property type="match status" value="1"/>
</dbReference>
<evidence type="ECO:0000256" key="1">
    <source>
        <dbReference type="ARBA" id="ARBA00004651"/>
    </source>
</evidence>
<comment type="subcellular location">
    <subcellularLocation>
        <location evidence="1 8">Cell membrane</location>
        <topology evidence="1 8">Multi-pass membrane protein</topology>
    </subcellularLocation>
</comment>
<feature type="transmembrane region" description="Helical" evidence="8">
    <location>
        <begin position="99"/>
        <end position="125"/>
    </location>
</feature>
<proteinExistence type="inferred from homology"/>
<comment type="subunit">
    <text evidence="3 8">Homodimer and heterodimers.</text>
</comment>
<organism evidence="10 11">
    <name type="scientific">Saponaria officinalis</name>
    <name type="common">Common soapwort</name>
    <name type="synonym">Lychnis saponaria</name>
    <dbReference type="NCBI Taxonomy" id="3572"/>
    <lineage>
        <taxon>Eukaryota</taxon>
        <taxon>Viridiplantae</taxon>
        <taxon>Streptophyta</taxon>
        <taxon>Embryophyta</taxon>
        <taxon>Tracheophyta</taxon>
        <taxon>Spermatophyta</taxon>
        <taxon>Magnoliopsida</taxon>
        <taxon>eudicotyledons</taxon>
        <taxon>Gunneridae</taxon>
        <taxon>Pentapetalae</taxon>
        <taxon>Caryophyllales</taxon>
        <taxon>Caryophyllaceae</taxon>
        <taxon>Caryophylleae</taxon>
        <taxon>Saponaria</taxon>
    </lineage>
</organism>
<keyword evidence="7 8" id="KW-0472">Membrane</keyword>
<feature type="transmembrane region" description="Helical" evidence="8">
    <location>
        <begin position="48"/>
        <end position="66"/>
    </location>
</feature>
<keyword evidence="11" id="KW-1185">Reference proteome</keyword>
<evidence type="ECO:0000256" key="6">
    <source>
        <dbReference type="ARBA" id="ARBA00022989"/>
    </source>
</evidence>
<dbReference type="InterPro" id="IPR006459">
    <property type="entry name" value="CASP/CASPL"/>
</dbReference>
<gene>
    <name evidence="10" type="ORF">RND81_11G139100</name>
</gene>
<protein>
    <recommendedName>
        <fullName evidence="8">CASP-like protein</fullName>
    </recommendedName>
</protein>
<dbReference type="PANTHER" id="PTHR33573">
    <property type="entry name" value="CASP-LIKE PROTEIN 4A4"/>
    <property type="match status" value="1"/>
</dbReference>
<evidence type="ECO:0000259" key="9">
    <source>
        <dbReference type="Pfam" id="PF04535"/>
    </source>
</evidence>
<dbReference type="EMBL" id="JBDFQZ010000011">
    <property type="protein sequence ID" value="KAK9677368.1"/>
    <property type="molecule type" value="Genomic_DNA"/>
</dbReference>
<feature type="domain" description="Casparian strip membrane protein" evidence="9">
    <location>
        <begin position="3"/>
        <end position="154"/>
    </location>
</feature>
<evidence type="ECO:0000313" key="10">
    <source>
        <dbReference type="EMBL" id="KAK9677368.1"/>
    </source>
</evidence>